<dbReference type="GO" id="GO:0055070">
    <property type="term" value="P:copper ion homeostasis"/>
    <property type="evidence" value="ECO:0007669"/>
    <property type="project" value="InterPro"/>
</dbReference>
<dbReference type="OrthoDB" id="4350157at2"/>
<sequence>MISMRYHIVSLAAVFLALALGIVLGATKISSPLISGLQGDNQSLTSSQQELAATNADLTARITADDKFAGSVGQLAVRGTLPGATVLLVTTADADPADRDAVQSLLTRAGATVTGQMQLTADLTNPSRADELRTLAAQNLPTGATLPEVPQVGSTVGGLLSALVVAKADGSAPATPEQTAAALGALTGSGFVVTTGDIAPARSVVLLTGGTLTGGSEADRAAVLGDIAAQLRTAAAGVVVAGRTGSAEPTGAVGAIRADTAQSAAVTTVDSVDTASGRVATVLGLVEQNGGGVGRYGLTATAQAQVPTLAIG</sequence>
<dbReference type="Proteomes" id="UP000306985">
    <property type="component" value="Unassembled WGS sequence"/>
</dbReference>
<reference evidence="1 2" key="1">
    <citation type="submission" date="2019-05" db="EMBL/GenBank/DDBJ databases">
        <title>Nakamurella sp. N5BH11, whole genome shotgun sequence.</title>
        <authorList>
            <person name="Tuo L."/>
        </authorList>
    </citation>
    <scope>NUCLEOTIDE SEQUENCE [LARGE SCALE GENOMIC DNA]</scope>
    <source>
        <strain evidence="1 2">N5BH11</strain>
    </source>
</reference>
<evidence type="ECO:0000313" key="2">
    <source>
        <dbReference type="Proteomes" id="UP000306985"/>
    </source>
</evidence>
<dbReference type="EMBL" id="SZZH01000008">
    <property type="protein sequence ID" value="TKV56172.1"/>
    <property type="molecule type" value="Genomic_DNA"/>
</dbReference>
<accession>A0A4U6Q6F1</accession>
<proteinExistence type="predicted"/>
<gene>
    <name evidence="1" type="ORF">FDO65_21630</name>
</gene>
<keyword evidence="2" id="KW-1185">Reference proteome</keyword>
<dbReference type="InterPro" id="IPR021522">
    <property type="entry name" value="MctB"/>
</dbReference>
<name>A0A4U6Q6F1_9ACTN</name>
<comment type="caution">
    <text evidence="1">The sequence shown here is derived from an EMBL/GenBank/DDBJ whole genome shotgun (WGS) entry which is preliminary data.</text>
</comment>
<dbReference type="RefSeq" id="WP_137451828.1">
    <property type="nucleotide sequence ID" value="NZ_SZZH01000008.1"/>
</dbReference>
<protein>
    <submittedName>
        <fullName evidence="1">Copper transporter</fullName>
    </submittedName>
</protein>
<evidence type="ECO:0000313" key="1">
    <source>
        <dbReference type="EMBL" id="TKV56172.1"/>
    </source>
</evidence>
<dbReference type="AlphaFoldDB" id="A0A4U6Q6F1"/>
<dbReference type="Pfam" id="PF11382">
    <property type="entry name" value="MctB"/>
    <property type="match status" value="1"/>
</dbReference>
<dbReference type="GO" id="GO:0016020">
    <property type="term" value="C:membrane"/>
    <property type="evidence" value="ECO:0007669"/>
    <property type="project" value="InterPro"/>
</dbReference>
<organism evidence="1 2">
    <name type="scientific">Nakamurella flava</name>
    <dbReference type="NCBI Taxonomy" id="2576308"/>
    <lineage>
        <taxon>Bacteria</taxon>
        <taxon>Bacillati</taxon>
        <taxon>Actinomycetota</taxon>
        <taxon>Actinomycetes</taxon>
        <taxon>Nakamurellales</taxon>
        <taxon>Nakamurellaceae</taxon>
        <taxon>Nakamurella</taxon>
    </lineage>
</organism>